<evidence type="ECO:0000313" key="11">
    <source>
        <dbReference type="Proteomes" id="UP000285906"/>
    </source>
</evidence>
<comment type="caution">
    <text evidence="10">The sequence shown here is derived from an EMBL/GenBank/DDBJ whole genome shotgun (WGS) entry which is preliminary data.</text>
</comment>
<keyword evidence="8 9" id="KW-0472">Membrane</keyword>
<keyword evidence="5 9" id="KW-0630">Potassium</keyword>
<dbReference type="NCBIfam" id="TIGR00680">
    <property type="entry name" value="kdpA"/>
    <property type="match status" value="1"/>
</dbReference>
<feature type="transmembrane region" description="Helical" evidence="9">
    <location>
        <begin position="440"/>
        <end position="461"/>
    </location>
</feature>
<keyword evidence="1 9" id="KW-0813">Transport</keyword>
<dbReference type="PIRSF" id="PIRSF001294">
    <property type="entry name" value="K_ATPaseA"/>
    <property type="match status" value="1"/>
</dbReference>
<evidence type="ECO:0000256" key="5">
    <source>
        <dbReference type="ARBA" id="ARBA00022958"/>
    </source>
</evidence>
<accession>A0A420D8Y1</accession>
<dbReference type="InterPro" id="IPR004623">
    <property type="entry name" value="KdpA"/>
</dbReference>
<feature type="transmembrane region" description="Helical" evidence="9">
    <location>
        <begin position="85"/>
        <end position="109"/>
    </location>
</feature>
<dbReference type="PANTHER" id="PTHR30607:SF2">
    <property type="entry name" value="POTASSIUM-TRANSPORTING ATPASE POTASSIUM-BINDING SUBUNIT"/>
    <property type="match status" value="1"/>
</dbReference>
<comment type="similarity">
    <text evidence="9">Belongs to the KdpA family.</text>
</comment>
<feature type="transmembrane region" description="Helical" evidence="9">
    <location>
        <begin position="270"/>
        <end position="293"/>
    </location>
</feature>
<sequence length="584" mass="63890">MPLSFTSHFLLLTHFKLKKMNSEILGIILMFFLAVSLAIPLGRYIGKIFSNEKTWLDKILNPIDNIFYKLSGIDPEKKMTWKQHLLALLTINLVWFLVAMFVLTNMNWLPLNPDNNPSMSGDLAFNTAVSFVTNTNLQHYSGETGMSYLGQLTLMLWQFISAGCGMAVAAVVFIAMKERTTERLGNFYFFFIRSCTRILLPIAIIVASLLAFNGTPMTFEGKDSIVNLQGDKVEVSRGPVAAFVAIKHLGTNGGGFFGPNSAHPLENPNYFTNIVEIVTQMLIPLAMIFAMGYVIKRRKLAWTVFGVMTIGFLILTIPTVVSEVNGNPNISQMGISQTMGNMEGKEIRFGSAASAYWSIATTVISTGSINSMHDSFMPISGMNQLLGMMVNCFYGGVGVGFLNFYIFIILAVFISGLMVGRTPEFLGKKIEAKEMKIAMMIALLHPFLILAGTAIASYTYADNPEAYASWLNNPGFHGFSEMLYEFTSSSANNGSGFEGLGDNTPFWNIACGIVMLMARYLPIIGPVAIAGSLAAKKYIPESAGTLKTDTSTFGLMVFAVIALVAALSFFPALALGPIAEYFSL</sequence>
<feature type="transmembrane region" description="Helical" evidence="9">
    <location>
        <begin position="506"/>
        <end position="534"/>
    </location>
</feature>
<feature type="transmembrane region" description="Helical" evidence="9">
    <location>
        <begin position="393"/>
        <end position="419"/>
    </location>
</feature>
<dbReference type="HAMAP" id="MF_00275">
    <property type="entry name" value="KdpA"/>
    <property type="match status" value="1"/>
</dbReference>
<name>A0A420D8Y1_9FLAO</name>
<keyword evidence="3 9" id="KW-0633">Potassium transport</keyword>
<dbReference type="GO" id="GO:0005886">
    <property type="term" value="C:plasma membrane"/>
    <property type="evidence" value="ECO:0007669"/>
    <property type="project" value="UniProtKB-SubCell"/>
</dbReference>
<feature type="transmembrane region" description="Helical" evidence="9">
    <location>
        <begin position="555"/>
        <end position="579"/>
    </location>
</feature>
<keyword evidence="6 9" id="KW-1133">Transmembrane helix</keyword>
<keyword evidence="7 9" id="KW-0406">Ion transport</keyword>
<feature type="transmembrane region" description="Helical" evidence="9">
    <location>
        <begin position="187"/>
        <end position="212"/>
    </location>
</feature>
<feature type="transmembrane region" description="Helical" evidence="9">
    <location>
        <begin position="155"/>
        <end position="175"/>
    </location>
</feature>
<comment type="function">
    <text evidence="9">Part of the high-affinity ATP-driven potassium transport (or Kdp) system, which catalyzes the hydrolysis of ATP coupled with the electrogenic transport of potassium into the cytoplasm. This subunit binds the extracellular potassium ions and delivers the ions to the membrane domain of KdpB through an intramembrane tunnel.</text>
</comment>
<reference evidence="10 11" key="1">
    <citation type="submission" date="2018-09" db="EMBL/GenBank/DDBJ databases">
        <title>Genomic Encyclopedia of Archaeal and Bacterial Type Strains, Phase II (KMG-II): from individual species to whole genera.</title>
        <authorList>
            <person name="Goeker M."/>
        </authorList>
    </citation>
    <scope>NUCLEOTIDE SEQUENCE [LARGE SCALE GENOMIC DNA]</scope>
    <source>
        <strain evidence="10 11">DSM 27620</strain>
    </source>
</reference>
<protein>
    <recommendedName>
        <fullName evidence="9">Potassium-transporting ATPase potassium-binding subunit</fullName>
    </recommendedName>
    <alternativeName>
        <fullName evidence="9">ATP phosphohydrolase [potassium-transporting] A chain</fullName>
    </alternativeName>
    <alternativeName>
        <fullName evidence="9">Potassium-binding and translocating subunit A</fullName>
    </alternativeName>
    <alternativeName>
        <fullName evidence="9">Potassium-translocating ATPase A chain</fullName>
    </alternativeName>
</protein>
<dbReference type="GO" id="GO:0008556">
    <property type="term" value="F:P-type potassium transmembrane transporter activity"/>
    <property type="evidence" value="ECO:0007669"/>
    <property type="project" value="InterPro"/>
</dbReference>
<comment type="subunit">
    <text evidence="9">The system is composed of three essential subunits: KdpA, KdpB and KdpC.</text>
</comment>
<dbReference type="PANTHER" id="PTHR30607">
    <property type="entry name" value="POTASSIUM-TRANSPORTING ATPASE A CHAIN"/>
    <property type="match status" value="1"/>
</dbReference>
<keyword evidence="2 9" id="KW-1003">Cell membrane</keyword>
<dbReference type="AlphaFoldDB" id="A0A420D8Y1"/>
<evidence type="ECO:0000256" key="1">
    <source>
        <dbReference type="ARBA" id="ARBA00022448"/>
    </source>
</evidence>
<evidence type="ECO:0000256" key="3">
    <source>
        <dbReference type="ARBA" id="ARBA00022538"/>
    </source>
</evidence>
<comment type="subcellular location">
    <subcellularLocation>
        <location evidence="9">Cell membrane</location>
        <topology evidence="9">Multi-pass membrane protein</topology>
    </subcellularLocation>
</comment>
<evidence type="ECO:0000256" key="7">
    <source>
        <dbReference type="ARBA" id="ARBA00023065"/>
    </source>
</evidence>
<dbReference type="GO" id="GO:0030955">
    <property type="term" value="F:potassium ion binding"/>
    <property type="evidence" value="ECO:0007669"/>
    <property type="project" value="UniProtKB-UniRule"/>
</dbReference>
<dbReference type="EMBL" id="RAQH01000005">
    <property type="protein sequence ID" value="RKE87106.1"/>
    <property type="molecule type" value="Genomic_DNA"/>
</dbReference>
<dbReference type="Pfam" id="PF03814">
    <property type="entry name" value="KdpA"/>
    <property type="match status" value="1"/>
</dbReference>
<evidence type="ECO:0000256" key="8">
    <source>
        <dbReference type="ARBA" id="ARBA00023136"/>
    </source>
</evidence>
<organism evidence="10 11">
    <name type="scientific">Epilithonimonas arachidiradicis</name>
    <dbReference type="NCBI Taxonomy" id="1617282"/>
    <lineage>
        <taxon>Bacteria</taxon>
        <taxon>Pseudomonadati</taxon>
        <taxon>Bacteroidota</taxon>
        <taxon>Flavobacteriia</taxon>
        <taxon>Flavobacteriales</taxon>
        <taxon>Weeksellaceae</taxon>
        <taxon>Chryseobacterium group</taxon>
        <taxon>Epilithonimonas</taxon>
    </lineage>
</organism>
<evidence type="ECO:0000256" key="4">
    <source>
        <dbReference type="ARBA" id="ARBA00022692"/>
    </source>
</evidence>
<feature type="transmembrane region" description="Helical" evidence="9">
    <location>
        <begin position="24"/>
        <end position="45"/>
    </location>
</feature>
<evidence type="ECO:0000256" key="2">
    <source>
        <dbReference type="ARBA" id="ARBA00022475"/>
    </source>
</evidence>
<keyword evidence="4 9" id="KW-0812">Transmembrane</keyword>
<proteinExistence type="inferred from homology"/>
<feature type="transmembrane region" description="Helical" evidence="9">
    <location>
        <begin position="300"/>
        <end position="321"/>
    </location>
</feature>
<evidence type="ECO:0000256" key="9">
    <source>
        <dbReference type="HAMAP-Rule" id="MF_00275"/>
    </source>
</evidence>
<evidence type="ECO:0000313" key="10">
    <source>
        <dbReference type="EMBL" id="RKE87106.1"/>
    </source>
</evidence>
<dbReference type="Proteomes" id="UP000285906">
    <property type="component" value="Unassembled WGS sequence"/>
</dbReference>
<evidence type="ECO:0000256" key="6">
    <source>
        <dbReference type="ARBA" id="ARBA00022989"/>
    </source>
</evidence>
<gene>
    <name evidence="9" type="primary">kdpA</name>
    <name evidence="10" type="ORF">BXY58_1974</name>
</gene>